<comment type="caution">
    <text evidence="8">The sequence shown here is derived from an EMBL/GenBank/DDBJ whole genome shotgun (WGS) entry which is preliminary data.</text>
</comment>
<keyword evidence="4 7" id="KW-0732">Signal</keyword>
<dbReference type="Pfam" id="PF17181">
    <property type="entry name" value="EPF"/>
    <property type="match status" value="1"/>
</dbReference>
<feature type="region of interest" description="Disordered" evidence="6">
    <location>
        <begin position="54"/>
        <end position="96"/>
    </location>
</feature>
<dbReference type="InterPro" id="IPR039455">
    <property type="entry name" value="EPFL"/>
</dbReference>
<accession>A0A8T0I0D7</accession>
<comment type="subcellular location">
    <subcellularLocation>
        <location evidence="1">Secreted</location>
    </subcellularLocation>
</comment>
<protein>
    <recommendedName>
        <fullName evidence="10">Epidermal patterning factor-like protein</fullName>
    </recommendedName>
</protein>
<dbReference type="GO" id="GO:0010374">
    <property type="term" value="P:stomatal complex development"/>
    <property type="evidence" value="ECO:0007669"/>
    <property type="project" value="InterPro"/>
</dbReference>
<keyword evidence="3" id="KW-0964">Secreted</keyword>
<keyword evidence="9" id="KW-1185">Reference proteome</keyword>
<evidence type="ECO:0000313" key="9">
    <source>
        <dbReference type="Proteomes" id="UP000822688"/>
    </source>
</evidence>
<evidence type="ECO:0000256" key="4">
    <source>
        <dbReference type="ARBA" id="ARBA00022729"/>
    </source>
</evidence>
<evidence type="ECO:0000256" key="5">
    <source>
        <dbReference type="ARBA" id="ARBA00023157"/>
    </source>
</evidence>
<evidence type="ECO:0000313" key="8">
    <source>
        <dbReference type="EMBL" id="KAG0576606.1"/>
    </source>
</evidence>
<gene>
    <name evidence="8" type="ORF">KC19_5G093400</name>
</gene>
<dbReference type="PANTHER" id="PTHR33109">
    <property type="entry name" value="EPIDERMAL PATTERNING FACTOR-LIKE PROTEIN 4"/>
    <property type="match status" value="1"/>
</dbReference>
<proteinExistence type="inferred from homology"/>
<evidence type="ECO:0000256" key="7">
    <source>
        <dbReference type="SAM" id="SignalP"/>
    </source>
</evidence>
<feature type="signal peptide" evidence="7">
    <location>
        <begin position="1"/>
        <end position="22"/>
    </location>
</feature>
<dbReference type="Proteomes" id="UP000822688">
    <property type="component" value="Chromosome 5"/>
</dbReference>
<evidence type="ECO:0000256" key="2">
    <source>
        <dbReference type="ARBA" id="ARBA00008127"/>
    </source>
</evidence>
<keyword evidence="5" id="KW-1015">Disulfide bond</keyword>
<feature type="chain" id="PRO_5035724485" description="Epidermal patterning factor-like protein" evidence="7">
    <location>
        <begin position="23"/>
        <end position="158"/>
    </location>
</feature>
<dbReference type="OrthoDB" id="1937916at2759"/>
<comment type="similarity">
    <text evidence="2">Belongs to the plant cysteine rich small secretory peptide family. Epidermal patterning factor subfamily.</text>
</comment>
<dbReference type="AlphaFoldDB" id="A0A8T0I0D7"/>
<evidence type="ECO:0000256" key="3">
    <source>
        <dbReference type="ARBA" id="ARBA00022525"/>
    </source>
</evidence>
<reference evidence="8" key="1">
    <citation type="submission" date="2020-06" db="EMBL/GenBank/DDBJ databases">
        <title>WGS assembly of Ceratodon purpureus strain R40.</title>
        <authorList>
            <person name="Carey S.B."/>
            <person name="Jenkins J."/>
            <person name="Shu S."/>
            <person name="Lovell J.T."/>
            <person name="Sreedasyam A."/>
            <person name="Maumus F."/>
            <person name="Tiley G.P."/>
            <person name="Fernandez-Pozo N."/>
            <person name="Barry K."/>
            <person name="Chen C."/>
            <person name="Wang M."/>
            <person name="Lipzen A."/>
            <person name="Daum C."/>
            <person name="Saski C.A."/>
            <person name="Payton A.C."/>
            <person name="Mcbreen J.C."/>
            <person name="Conrad R.E."/>
            <person name="Kollar L.M."/>
            <person name="Olsson S."/>
            <person name="Huttunen S."/>
            <person name="Landis J.B."/>
            <person name="Wickett N.J."/>
            <person name="Johnson M.G."/>
            <person name="Rensing S.A."/>
            <person name="Grimwood J."/>
            <person name="Schmutz J."/>
            <person name="Mcdaniel S.F."/>
        </authorList>
    </citation>
    <scope>NUCLEOTIDE SEQUENCE</scope>
    <source>
        <strain evidence="8">R40</strain>
    </source>
</reference>
<dbReference type="GO" id="GO:0005576">
    <property type="term" value="C:extracellular region"/>
    <property type="evidence" value="ECO:0007669"/>
    <property type="project" value="UniProtKB-SubCell"/>
</dbReference>
<feature type="compositionally biased region" description="Basic residues" evidence="6">
    <location>
        <begin position="75"/>
        <end position="89"/>
    </location>
</feature>
<evidence type="ECO:0000256" key="6">
    <source>
        <dbReference type="SAM" id="MobiDB-lite"/>
    </source>
</evidence>
<evidence type="ECO:0008006" key="10">
    <source>
        <dbReference type="Google" id="ProtNLM"/>
    </source>
</evidence>
<organism evidence="8 9">
    <name type="scientific">Ceratodon purpureus</name>
    <name type="common">Fire moss</name>
    <name type="synonym">Dicranum purpureum</name>
    <dbReference type="NCBI Taxonomy" id="3225"/>
    <lineage>
        <taxon>Eukaryota</taxon>
        <taxon>Viridiplantae</taxon>
        <taxon>Streptophyta</taxon>
        <taxon>Embryophyta</taxon>
        <taxon>Bryophyta</taxon>
        <taxon>Bryophytina</taxon>
        <taxon>Bryopsida</taxon>
        <taxon>Dicranidae</taxon>
        <taxon>Pseudoditrichales</taxon>
        <taxon>Ditrichaceae</taxon>
        <taxon>Ceratodon</taxon>
    </lineage>
</organism>
<name>A0A8T0I0D7_CERPU</name>
<evidence type="ECO:0000256" key="1">
    <source>
        <dbReference type="ARBA" id="ARBA00004613"/>
    </source>
</evidence>
<sequence length="158" mass="16934">MEIGTCCSLLLLLAVYPLQTIAGRQLSATSPATLVQTPPLVQVPAAPAMCQGSKGEVGGRSMLEDDAQFQDRSPPPHRKTSRQGKHSKQVKGDDHGESIYGHRLLVGSSAPTCQGKCGQCNPCSPIHMAIGSPHGALTQQEYYPEVWRCKCGGIYFMP</sequence>
<dbReference type="EMBL" id="CM026425">
    <property type="protein sequence ID" value="KAG0576606.1"/>
    <property type="molecule type" value="Genomic_DNA"/>
</dbReference>
<dbReference type="PANTHER" id="PTHR33109:SF4">
    <property type="entry name" value="EPIDERMAL PATTERNING FACTOR-LIKE PROTEIN 6"/>
    <property type="match status" value="1"/>
</dbReference>